<dbReference type="AlphaFoldDB" id="A0A072TMY9"/>
<reference evidence="3" key="3">
    <citation type="submission" date="2015-04" db="UniProtKB">
        <authorList>
            <consortium name="EnsemblPlants"/>
        </authorList>
    </citation>
    <scope>IDENTIFICATION</scope>
    <source>
        <strain evidence="3">cv. Jemalong A17</strain>
    </source>
</reference>
<keyword evidence="4" id="KW-1185">Reference proteome</keyword>
<proteinExistence type="predicted"/>
<evidence type="ECO:0000313" key="4">
    <source>
        <dbReference type="Proteomes" id="UP000002051"/>
    </source>
</evidence>
<evidence type="ECO:0000313" key="2">
    <source>
        <dbReference type="EMBL" id="KEH18777.1"/>
    </source>
</evidence>
<gene>
    <name evidence="2" type="ordered locus">MTR_8g028440</name>
</gene>
<feature type="compositionally biased region" description="Polar residues" evidence="1">
    <location>
        <begin position="16"/>
        <end position="26"/>
    </location>
</feature>
<feature type="region of interest" description="Disordered" evidence="1">
    <location>
        <begin position="16"/>
        <end position="64"/>
    </location>
</feature>
<dbReference type="HOGENOM" id="CLU_2871061_0_0_1"/>
<sequence length="64" mass="7168">MDSQVIEKFQYYQINSQEDNVGVTQGTDEENVGATQGNEEDNVVATEEENVTQETQPYEPEPAT</sequence>
<dbReference type="EMBL" id="CM001224">
    <property type="protein sequence ID" value="KEH18777.1"/>
    <property type="molecule type" value="Genomic_DNA"/>
</dbReference>
<name>A0A072TMY9_MEDTR</name>
<reference evidence="2 4" key="1">
    <citation type="journal article" date="2011" name="Nature">
        <title>The Medicago genome provides insight into the evolution of rhizobial symbioses.</title>
        <authorList>
            <person name="Young N.D."/>
            <person name="Debelle F."/>
            <person name="Oldroyd G.E."/>
            <person name="Geurts R."/>
            <person name="Cannon S.B."/>
            <person name="Udvardi M.K."/>
            <person name="Benedito V.A."/>
            <person name="Mayer K.F."/>
            <person name="Gouzy J."/>
            <person name="Schoof H."/>
            <person name="Van de Peer Y."/>
            <person name="Proost S."/>
            <person name="Cook D.R."/>
            <person name="Meyers B.C."/>
            <person name="Spannagl M."/>
            <person name="Cheung F."/>
            <person name="De Mita S."/>
            <person name="Krishnakumar V."/>
            <person name="Gundlach H."/>
            <person name="Zhou S."/>
            <person name="Mudge J."/>
            <person name="Bharti A.K."/>
            <person name="Murray J.D."/>
            <person name="Naoumkina M.A."/>
            <person name="Rosen B."/>
            <person name="Silverstein K.A."/>
            <person name="Tang H."/>
            <person name="Rombauts S."/>
            <person name="Zhao P.X."/>
            <person name="Zhou P."/>
            <person name="Barbe V."/>
            <person name="Bardou P."/>
            <person name="Bechner M."/>
            <person name="Bellec A."/>
            <person name="Berger A."/>
            <person name="Berges H."/>
            <person name="Bidwell S."/>
            <person name="Bisseling T."/>
            <person name="Choisne N."/>
            <person name="Couloux A."/>
            <person name="Denny R."/>
            <person name="Deshpande S."/>
            <person name="Dai X."/>
            <person name="Doyle J.J."/>
            <person name="Dudez A.M."/>
            <person name="Farmer A.D."/>
            <person name="Fouteau S."/>
            <person name="Franken C."/>
            <person name="Gibelin C."/>
            <person name="Gish J."/>
            <person name="Goldstein S."/>
            <person name="Gonzalez A.J."/>
            <person name="Green P.J."/>
            <person name="Hallab A."/>
            <person name="Hartog M."/>
            <person name="Hua A."/>
            <person name="Humphray S.J."/>
            <person name="Jeong D.H."/>
            <person name="Jing Y."/>
            <person name="Jocker A."/>
            <person name="Kenton S.M."/>
            <person name="Kim D.J."/>
            <person name="Klee K."/>
            <person name="Lai H."/>
            <person name="Lang C."/>
            <person name="Lin S."/>
            <person name="Macmil S.L."/>
            <person name="Magdelenat G."/>
            <person name="Matthews L."/>
            <person name="McCorrison J."/>
            <person name="Monaghan E.L."/>
            <person name="Mun J.H."/>
            <person name="Najar F.Z."/>
            <person name="Nicholson C."/>
            <person name="Noirot C."/>
            <person name="O'Bleness M."/>
            <person name="Paule C.R."/>
            <person name="Poulain J."/>
            <person name="Prion F."/>
            <person name="Qin B."/>
            <person name="Qu C."/>
            <person name="Retzel E.F."/>
            <person name="Riddle C."/>
            <person name="Sallet E."/>
            <person name="Samain S."/>
            <person name="Samson N."/>
            <person name="Sanders I."/>
            <person name="Saurat O."/>
            <person name="Scarpelli C."/>
            <person name="Schiex T."/>
            <person name="Segurens B."/>
            <person name="Severin A.J."/>
            <person name="Sherrier D.J."/>
            <person name="Shi R."/>
            <person name="Sims S."/>
            <person name="Singer S.R."/>
            <person name="Sinharoy S."/>
            <person name="Sterck L."/>
            <person name="Viollet A."/>
            <person name="Wang B.B."/>
            <person name="Wang K."/>
            <person name="Wang M."/>
            <person name="Wang X."/>
            <person name="Warfsmann J."/>
            <person name="Weissenbach J."/>
            <person name="White D.D."/>
            <person name="White J.D."/>
            <person name="Wiley G.B."/>
            <person name="Wincker P."/>
            <person name="Xing Y."/>
            <person name="Yang L."/>
            <person name="Yao Z."/>
            <person name="Ying F."/>
            <person name="Zhai J."/>
            <person name="Zhou L."/>
            <person name="Zuber A."/>
            <person name="Denarie J."/>
            <person name="Dixon R.A."/>
            <person name="May G.D."/>
            <person name="Schwartz D.C."/>
            <person name="Rogers J."/>
            <person name="Quetier F."/>
            <person name="Town C.D."/>
            <person name="Roe B.A."/>
        </authorList>
    </citation>
    <scope>NUCLEOTIDE SEQUENCE [LARGE SCALE GENOMIC DNA]</scope>
    <source>
        <strain evidence="2">A17</strain>
        <strain evidence="3 4">cv. Jemalong A17</strain>
    </source>
</reference>
<reference evidence="2 4" key="2">
    <citation type="journal article" date="2014" name="BMC Genomics">
        <title>An improved genome release (version Mt4.0) for the model legume Medicago truncatula.</title>
        <authorList>
            <person name="Tang H."/>
            <person name="Krishnakumar V."/>
            <person name="Bidwell S."/>
            <person name="Rosen B."/>
            <person name="Chan A."/>
            <person name="Zhou S."/>
            <person name="Gentzbittel L."/>
            <person name="Childs K.L."/>
            <person name="Yandell M."/>
            <person name="Gundlach H."/>
            <person name="Mayer K.F."/>
            <person name="Schwartz D.C."/>
            <person name="Town C.D."/>
        </authorList>
    </citation>
    <scope>GENOME REANNOTATION</scope>
    <source>
        <strain evidence="2">A17</strain>
        <strain evidence="3 4">cv. Jemalong A17</strain>
    </source>
</reference>
<feature type="compositionally biased region" description="Acidic residues" evidence="1">
    <location>
        <begin position="38"/>
        <end position="51"/>
    </location>
</feature>
<protein>
    <submittedName>
        <fullName evidence="2 3">Uncharacterized protein</fullName>
    </submittedName>
</protein>
<accession>A0A072TMY9</accession>
<organism evidence="2 4">
    <name type="scientific">Medicago truncatula</name>
    <name type="common">Barrel medic</name>
    <name type="synonym">Medicago tribuloides</name>
    <dbReference type="NCBI Taxonomy" id="3880"/>
    <lineage>
        <taxon>Eukaryota</taxon>
        <taxon>Viridiplantae</taxon>
        <taxon>Streptophyta</taxon>
        <taxon>Embryophyta</taxon>
        <taxon>Tracheophyta</taxon>
        <taxon>Spermatophyta</taxon>
        <taxon>Magnoliopsida</taxon>
        <taxon>eudicotyledons</taxon>
        <taxon>Gunneridae</taxon>
        <taxon>Pentapetalae</taxon>
        <taxon>rosids</taxon>
        <taxon>fabids</taxon>
        <taxon>Fabales</taxon>
        <taxon>Fabaceae</taxon>
        <taxon>Papilionoideae</taxon>
        <taxon>50 kb inversion clade</taxon>
        <taxon>NPAAA clade</taxon>
        <taxon>Hologalegina</taxon>
        <taxon>IRL clade</taxon>
        <taxon>Trifolieae</taxon>
        <taxon>Medicago</taxon>
    </lineage>
</organism>
<dbReference type="Proteomes" id="UP000002051">
    <property type="component" value="Chromosome 8"/>
</dbReference>
<evidence type="ECO:0000256" key="1">
    <source>
        <dbReference type="SAM" id="MobiDB-lite"/>
    </source>
</evidence>
<dbReference type="EnsemblPlants" id="KEH18777">
    <property type="protein sequence ID" value="KEH18777"/>
    <property type="gene ID" value="MTR_8g028440"/>
</dbReference>
<evidence type="ECO:0000313" key="3">
    <source>
        <dbReference type="EnsemblPlants" id="KEH18777"/>
    </source>
</evidence>